<dbReference type="EMBL" id="DPPF01000111">
    <property type="protein sequence ID" value="HCW93140.1"/>
    <property type="molecule type" value="Genomic_DNA"/>
</dbReference>
<feature type="domain" description="RuvB-like AAA+ ATPase" evidence="4">
    <location>
        <begin position="23"/>
        <end position="55"/>
    </location>
</feature>
<sequence>MFSKERLEEDLNITRPAPDGQTIRPKILDEYVGQTKIKENLRVFLEATKNRNESL</sequence>
<evidence type="ECO:0000256" key="3">
    <source>
        <dbReference type="SAM" id="MobiDB-lite"/>
    </source>
</evidence>
<keyword evidence="5" id="KW-0378">Hydrolase</keyword>
<organism evidence="5 6">
    <name type="scientific">Flexistipes sinusarabici</name>
    <dbReference type="NCBI Taxonomy" id="2352"/>
    <lineage>
        <taxon>Bacteria</taxon>
        <taxon>Pseudomonadati</taxon>
        <taxon>Deferribacterota</taxon>
        <taxon>Deferribacteres</taxon>
        <taxon>Deferribacterales</taxon>
        <taxon>Flexistipitaceae</taxon>
        <taxon>Flexistipes</taxon>
    </lineage>
</organism>
<keyword evidence="1" id="KW-0547">Nucleotide-binding</keyword>
<accession>A0A3D5QBV6</accession>
<protein>
    <submittedName>
        <fullName evidence="5">Holliday junction branch migration DNA helicase RuvB</fullName>
    </submittedName>
</protein>
<proteinExistence type="predicted"/>
<evidence type="ECO:0000313" key="5">
    <source>
        <dbReference type="EMBL" id="HCW93140.1"/>
    </source>
</evidence>
<evidence type="ECO:0000259" key="4">
    <source>
        <dbReference type="Pfam" id="PF05496"/>
    </source>
</evidence>
<evidence type="ECO:0000256" key="2">
    <source>
        <dbReference type="ARBA" id="ARBA00022840"/>
    </source>
</evidence>
<feature type="region of interest" description="Disordered" evidence="3">
    <location>
        <begin position="1"/>
        <end position="20"/>
    </location>
</feature>
<name>A0A3D5QBV6_FLESI</name>
<dbReference type="GO" id="GO:0009378">
    <property type="term" value="F:four-way junction helicase activity"/>
    <property type="evidence" value="ECO:0007669"/>
    <property type="project" value="InterPro"/>
</dbReference>
<reference evidence="5 6" key="1">
    <citation type="journal article" date="2018" name="Nat. Biotechnol.">
        <title>A standardized bacterial taxonomy based on genome phylogeny substantially revises the tree of life.</title>
        <authorList>
            <person name="Parks D.H."/>
            <person name="Chuvochina M."/>
            <person name="Waite D.W."/>
            <person name="Rinke C."/>
            <person name="Skarshewski A."/>
            <person name="Chaumeil P.A."/>
            <person name="Hugenholtz P."/>
        </authorList>
    </citation>
    <scope>NUCLEOTIDE SEQUENCE [LARGE SCALE GENOMIC DNA]</scope>
    <source>
        <strain evidence="5">UBA8672</strain>
    </source>
</reference>
<gene>
    <name evidence="5" type="ORF">DHM44_05605</name>
</gene>
<comment type="caution">
    <text evidence="5">The sequence shown here is derived from an EMBL/GenBank/DDBJ whole genome shotgun (WGS) entry which is preliminary data.</text>
</comment>
<feature type="non-terminal residue" evidence="5">
    <location>
        <position position="55"/>
    </location>
</feature>
<dbReference type="GO" id="GO:0005524">
    <property type="term" value="F:ATP binding"/>
    <property type="evidence" value="ECO:0007669"/>
    <property type="project" value="UniProtKB-KW"/>
</dbReference>
<evidence type="ECO:0000313" key="6">
    <source>
        <dbReference type="Proteomes" id="UP000262325"/>
    </source>
</evidence>
<evidence type="ECO:0000256" key="1">
    <source>
        <dbReference type="ARBA" id="ARBA00022741"/>
    </source>
</evidence>
<dbReference type="Pfam" id="PF05496">
    <property type="entry name" value="RuvB_N"/>
    <property type="match status" value="1"/>
</dbReference>
<dbReference type="AlphaFoldDB" id="A0A3D5QBV6"/>
<keyword evidence="2" id="KW-0067">ATP-binding</keyword>
<dbReference type="InterPro" id="IPR008824">
    <property type="entry name" value="RuvB-like_N"/>
</dbReference>
<dbReference type="Proteomes" id="UP000262325">
    <property type="component" value="Unassembled WGS sequence"/>
</dbReference>
<dbReference type="GO" id="GO:0006281">
    <property type="term" value="P:DNA repair"/>
    <property type="evidence" value="ECO:0007669"/>
    <property type="project" value="InterPro"/>
</dbReference>
<dbReference type="GO" id="GO:0006310">
    <property type="term" value="P:DNA recombination"/>
    <property type="evidence" value="ECO:0007669"/>
    <property type="project" value="InterPro"/>
</dbReference>
<keyword evidence="5" id="KW-0347">Helicase</keyword>